<organism evidence="4 5">
    <name type="scientific">Enterobacter cloacae</name>
    <dbReference type="NCBI Taxonomy" id="550"/>
    <lineage>
        <taxon>Bacteria</taxon>
        <taxon>Pseudomonadati</taxon>
        <taxon>Pseudomonadota</taxon>
        <taxon>Gammaproteobacteria</taxon>
        <taxon>Enterobacterales</taxon>
        <taxon>Enterobacteriaceae</taxon>
        <taxon>Enterobacter</taxon>
        <taxon>Enterobacter cloacae complex</taxon>
    </lineage>
</organism>
<dbReference type="GO" id="GO:0004521">
    <property type="term" value="F:RNA endonuclease activity"/>
    <property type="evidence" value="ECO:0007669"/>
    <property type="project" value="InterPro"/>
</dbReference>
<evidence type="ECO:0000259" key="3">
    <source>
        <dbReference type="Pfam" id="PF19417"/>
    </source>
</evidence>
<gene>
    <name evidence="4" type="ORF">EGK68_08060</name>
</gene>
<dbReference type="Gene3D" id="3.30.310.240">
    <property type="entry name" value="Bacterial toxin RNase RnlA/LsoA, N-terminal domain"/>
    <property type="match status" value="1"/>
</dbReference>
<comment type="caution">
    <text evidence="4">The sequence shown here is derived from an EMBL/GenBank/DDBJ whole genome shotgun (WGS) entry which is preliminary data.</text>
</comment>
<name>A0A427KNQ6_ENTCL</name>
<sequence length="358" mass="40284">MSEEREYKNLNLNRDCIEPLTREFCAQNGLELRSFGAKPGTPGLRICIGKVGVEDGTLDVYFINKDGTTTLQWNTGKNHDISHALAEKLFDTIAPDEFKSVNMTLKGFERAQILAVIELMTEGDDAEFTLETSENNGSLVCKLNCKAHGDHLVVTHHSTRRLQIQGRPLTCYRKLVYLMADMLDMAGLELVLSRRDESVAEIVRKEVAAEFLRKFLPNSYDNLPGITRNLLLAGQCVKISSPQLPEYSMLFFPELRSLEGALKGKLASFGFDSDLNDFGYFFSHTGGGIFELKSSFDGHITDEQTRNLLSKAYTFFNKHRHGLFHMHSVEDASRQIGSIEQLLSLSADAYAHLDNLYR</sequence>
<dbReference type="Pfam" id="PF19417">
    <property type="entry name" value="RnlA_toxin_N"/>
    <property type="match status" value="1"/>
</dbReference>
<dbReference type="EMBL" id="RHWT01000007">
    <property type="protein sequence ID" value="RSB31985.1"/>
    <property type="molecule type" value="Genomic_DNA"/>
</dbReference>
<dbReference type="Gene3D" id="6.10.250.2650">
    <property type="match status" value="1"/>
</dbReference>
<dbReference type="InterPro" id="IPR045837">
    <property type="entry name" value="RnlA_toxin_N"/>
</dbReference>
<reference evidence="4 5" key="1">
    <citation type="submission" date="2018-10" db="EMBL/GenBank/DDBJ databases">
        <title>Transmission dynamics of multidrug resistant bacteria on intensive care unit surfaces.</title>
        <authorList>
            <person name="D'Souza A.W."/>
            <person name="Potter R.F."/>
            <person name="Wallace M."/>
            <person name="Shupe A."/>
            <person name="Patel S."/>
            <person name="Sun S."/>
            <person name="Gul D."/>
            <person name="Kwon J.H."/>
            <person name="Andleeb S."/>
            <person name="Burnham C.-A.D."/>
            <person name="Dantas G."/>
        </authorList>
    </citation>
    <scope>NUCLEOTIDE SEQUENCE [LARGE SCALE GENOMIC DNA]</scope>
    <source>
        <strain evidence="4 5">EC_073</strain>
    </source>
</reference>
<dbReference type="Pfam" id="PF15935">
    <property type="entry name" value="RnlA_toxin"/>
    <property type="match status" value="1"/>
</dbReference>
<dbReference type="Gene3D" id="3.30.160.690">
    <property type="entry name" value="Bacterial toxin RNase RnlA/LsoA, N repeated domain"/>
    <property type="match status" value="1"/>
</dbReference>
<evidence type="ECO:0000313" key="5">
    <source>
        <dbReference type="Proteomes" id="UP000275321"/>
    </source>
</evidence>
<feature type="domain" description="Bacterial toxin RNase RnlA/LsoA N-terminal" evidence="3">
    <location>
        <begin position="7"/>
        <end position="87"/>
    </location>
</feature>
<dbReference type="AlphaFoldDB" id="A0A427KNQ6"/>
<evidence type="ECO:0000259" key="2">
    <source>
        <dbReference type="Pfam" id="PF19034"/>
    </source>
</evidence>
<protein>
    <submittedName>
        <fullName evidence="4">Type II toxin-antitoxin system RnlA family toxin</fullName>
    </submittedName>
</protein>
<dbReference type="Gene3D" id="1.10.8.1130">
    <property type="entry name" value="Bacterial toxin RNase RnlA/LsoA, C-terminal Dmd-binding domain"/>
    <property type="match status" value="1"/>
</dbReference>
<evidence type="ECO:0000259" key="1">
    <source>
        <dbReference type="Pfam" id="PF15935"/>
    </source>
</evidence>
<dbReference type="InterPro" id="IPR031845">
    <property type="entry name" value="RnlA_toxin_NRD"/>
</dbReference>
<dbReference type="Pfam" id="PF19034">
    <property type="entry name" value="RnlA-toxin_DBD"/>
    <property type="match status" value="1"/>
</dbReference>
<dbReference type="InterPro" id="IPR043994">
    <property type="entry name" value="RnlA/LsoA-toxin_DBD"/>
</dbReference>
<dbReference type="RefSeq" id="WP_125364910.1">
    <property type="nucleotide sequence ID" value="NZ_RHWT01000007.1"/>
</dbReference>
<feature type="domain" description="Bacterial toxin RNase RnlA/LsoA N-terminal repeated" evidence="1">
    <location>
        <begin position="100"/>
        <end position="184"/>
    </location>
</feature>
<evidence type="ECO:0000313" key="4">
    <source>
        <dbReference type="EMBL" id="RSB31985.1"/>
    </source>
</evidence>
<accession>A0A427KNQ6</accession>
<feature type="domain" description="Bacterial toxin RNase RnlA/LsoA DBD" evidence="2">
    <location>
        <begin position="205"/>
        <end position="326"/>
    </location>
</feature>
<dbReference type="Proteomes" id="UP000275321">
    <property type="component" value="Unassembled WGS sequence"/>
</dbReference>
<proteinExistence type="predicted"/>